<dbReference type="Proteomes" id="UP000570010">
    <property type="component" value="Unassembled WGS sequence"/>
</dbReference>
<sequence>MFPSYNQLHTHILPLSYENWLTTLKKSINERPQYKLENGTIHIGQVLVRFLGIPFDEDEYYNNLFEYVRSKDVQLHLLSEESIDKTIDNHQFQAIQKVLQIHREQKLSINRFVAFLDGEQLLLKSSNHAVHRKIRESMIDLLSTFETLENNGLSSSDLRRVLVDVVKWTNNHLKDLLINADPEKEMPKFLWYGEATKSHQYFLYYLMKIGCDIMMFHPDGTDVLQKFDPNQELTFVHTYPEKKEPEPFPTEKRRRTSTVAYRASREIESILNHEGSGLYKPWQLRDYTPSSVTLKTTYDELFLLIKEKAMIRPNFEVKNGEVKIPSIFAKVQGVSKNRKEYWDRIHGVIQLEDCLLIKRFPFTSNINNDFRFHYRNSLDKDGLLSPDKIMNAHFWKYGHLPGGLQKGIANAVKNICRQPHFKPIHQETEEDVKMYLFTQAMQIPASILKLLQKFDYSQDVPKLILYNNELNGTMTRPDAALLLLLNHFGIDIVLYNPPGQNDIENYLDESLYDIHWLEDVVFEQEFKEPSIFKRMFSQNIFKNLRGD</sequence>
<proteinExistence type="predicted"/>
<evidence type="ECO:0000313" key="3">
    <source>
        <dbReference type="EMBL" id="NEY82039.1"/>
    </source>
</evidence>
<organism evidence="3 4">
    <name type="scientific">Bacillus aquiflavi</name>
    <dbReference type="NCBI Taxonomy" id="2672567"/>
    <lineage>
        <taxon>Bacteria</taxon>
        <taxon>Bacillati</taxon>
        <taxon>Bacillota</taxon>
        <taxon>Bacilli</taxon>
        <taxon>Bacillales</taxon>
        <taxon>Bacillaceae</taxon>
        <taxon>Bacillus</taxon>
    </lineage>
</organism>
<dbReference type="InterPro" id="IPR025647">
    <property type="entry name" value="YceG_bac"/>
</dbReference>
<comment type="caution">
    <text evidence="3">The sequence shown here is derived from an EMBL/GenBank/DDBJ whole genome shotgun (WGS) entry which is preliminary data.</text>
</comment>
<dbReference type="EMBL" id="JAAIWN010000025">
    <property type="protein sequence ID" value="NEY82039.1"/>
    <property type="molecule type" value="Genomic_DNA"/>
</dbReference>
<feature type="domain" description="Putative component of 'biosynthetic module'" evidence="1">
    <location>
        <begin position="17"/>
        <end position="272"/>
    </location>
</feature>
<feature type="domain" description="Putative component of 'biosynthetic module'" evidence="1">
    <location>
        <begin position="295"/>
        <end position="513"/>
    </location>
</feature>
<evidence type="ECO:0000313" key="4">
    <source>
        <dbReference type="Proteomes" id="UP000472971"/>
    </source>
</evidence>
<dbReference type="RefSeq" id="WP_163242426.1">
    <property type="nucleotide sequence ID" value="NZ_JAAIWN010000025.1"/>
</dbReference>
<accession>A0A6B3VVI3</accession>
<dbReference type="Pfam" id="PF14266">
    <property type="entry name" value="YceG_bac"/>
    <property type="match status" value="2"/>
</dbReference>
<dbReference type="Proteomes" id="UP000472971">
    <property type="component" value="Unassembled WGS sequence"/>
</dbReference>
<evidence type="ECO:0000313" key="5">
    <source>
        <dbReference type="Proteomes" id="UP000570010"/>
    </source>
</evidence>
<reference evidence="3 4" key="1">
    <citation type="submission" date="2020-02" db="EMBL/GenBank/DDBJ databases">
        <title>Bacillus aquiflavi sp. nov., isolated from yellow water of strong flavor Chinese baijiu in Yibin region of China.</title>
        <authorList>
            <person name="Xie J."/>
        </authorList>
    </citation>
    <scope>NUCLEOTIDE SEQUENCE [LARGE SCALE GENOMIC DNA]</scope>
    <source>
        <strain evidence="3 4">3H-10</strain>
    </source>
</reference>
<dbReference type="AlphaFoldDB" id="A0A6B3VVI3"/>
<evidence type="ECO:0000259" key="1">
    <source>
        <dbReference type="Pfam" id="PF14266"/>
    </source>
</evidence>
<keyword evidence="4" id="KW-1185">Reference proteome</keyword>
<gene>
    <name evidence="3" type="ORF">G4D64_11125</name>
    <name evidence="2" type="ORF">H1Z61_11735</name>
</gene>
<evidence type="ECO:0000313" key="2">
    <source>
        <dbReference type="EMBL" id="MBA4537783.1"/>
    </source>
</evidence>
<name>A0A6B3VVI3_9BACI</name>
<reference evidence="2 5" key="2">
    <citation type="submission" date="2020-07" db="EMBL/GenBank/DDBJ databases">
        <authorList>
            <person name="Feng H."/>
        </authorList>
    </citation>
    <scope>NUCLEOTIDE SEQUENCE [LARGE SCALE GENOMIC DNA]</scope>
    <source>
        <strain evidence="2">S-12</strain>
        <strain evidence="5">s-12</strain>
    </source>
</reference>
<protein>
    <submittedName>
        <fullName evidence="2">YceG family protein</fullName>
    </submittedName>
</protein>
<dbReference type="EMBL" id="JACEIO010000027">
    <property type="protein sequence ID" value="MBA4537783.1"/>
    <property type="molecule type" value="Genomic_DNA"/>
</dbReference>